<dbReference type="GO" id="GO:0005886">
    <property type="term" value="C:plasma membrane"/>
    <property type="evidence" value="ECO:0007669"/>
    <property type="project" value="UniProtKB-SubCell"/>
</dbReference>
<dbReference type="Pfam" id="PF08263">
    <property type="entry name" value="LRRNT_2"/>
    <property type="match status" value="1"/>
</dbReference>
<evidence type="ECO:0000256" key="20">
    <source>
        <dbReference type="ARBA" id="ARBA00048679"/>
    </source>
</evidence>
<evidence type="ECO:0000256" key="6">
    <source>
        <dbReference type="ARBA" id="ARBA00022553"/>
    </source>
</evidence>
<reference evidence="24" key="1">
    <citation type="journal article" date="2023" name="Nat. Commun.">
        <title>Diploid and tetraploid genomes of Acorus and the evolution of monocots.</title>
        <authorList>
            <person name="Ma L."/>
            <person name="Liu K.W."/>
            <person name="Li Z."/>
            <person name="Hsiao Y.Y."/>
            <person name="Qi Y."/>
            <person name="Fu T."/>
            <person name="Tang G.D."/>
            <person name="Zhang D."/>
            <person name="Sun W.H."/>
            <person name="Liu D.K."/>
            <person name="Li Y."/>
            <person name="Chen G.Z."/>
            <person name="Liu X.D."/>
            <person name="Liao X.Y."/>
            <person name="Jiang Y.T."/>
            <person name="Yu X."/>
            <person name="Hao Y."/>
            <person name="Huang J."/>
            <person name="Zhao X.W."/>
            <person name="Ke S."/>
            <person name="Chen Y.Y."/>
            <person name="Wu W.L."/>
            <person name="Hsu J.L."/>
            <person name="Lin Y.F."/>
            <person name="Huang M.D."/>
            <person name="Li C.Y."/>
            <person name="Huang L."/>
            <person name="Wang Z.W."/>
            <person name="Zhao X."/>
            <person name="Zhong W.Y."/>
            <person name="Peng D.H."/>
            <person name="Ahmad S."/>
            <person name="Lan S."/>
            <person name="Zhang J.S."/>
            <person name="Tsai W.C."/>
            <person name="Van de Peer Y."/>
            <person name="Liu Z.J."/>
        </authorList>
    </citation>
    <scope>NUCLEOTIDE SEQUENCE</scope>
    <source>
        <strain evidence="24">CP</strain>
    </source>
</reference>
<dbReference type="FunFam" id="3.80.10.10:FF:000095">
    <property type="entry name" value="LRR receptor-like serine/threonine-protein kinase GSO1"/>
    <property type="match status" value="2"/>
</dbReference>
<evidence type="ECO:0000256" key="13">
    <source>
        <dbReference type="ARBA" id="ARBA00022777"/>
    </source>
</evidence>
<dbReference type="Gene3D" id="3.80.10.10">
    <property type="entry name" value="Ribonuclease Inhibitor"/>
    <property type="match status" value="4"/>
</dbReference>
<dbReference type="GO" id="GO:0099402">
    <property type="term" value="P:plant organ development"/>
    <property type="evidence" value="ECO:0007669"/>
    <property type="project" value="UniProtKB-ARBA"/>
</dbReference>
<dbReference type="InterPro" id="IPR003591">
    <property type="entry name" value="Leu-rich_rpt_typical-subtyp"/>
</dbReference>
<dbReference type="PANTHER" id="PTHR27008">
    <property type="entry name" value="OS04G0122200 PROTEIN"/>
    <property type="match status" value="1"/>
</dbReference>
<dbReference type="SUPFAM" id="SSF52058">
    <property type="entry name" value="L domain-like"/>
    <property type="match status" value="3"/>
</dbReference>
<keyword evidence="17 24" id="KW-0675">Receptor</keyword>
<dbReference type="PROSITE" id="PS50011">
    <property type="entry name" value="PROTEIN_KINASE_DOM"/>
    <property type="match status" value="1"/>
</dbReference>
<evidence type="ECO:0000256" key="19">
    <source>
        <dbReference type="ARBA" id="ARBA00047899"/>
    </source>
</evidence>
<dbReference type="Gene3D" id="1.10.510.10">
    <property type="entry name" value="Transferase(Phosphotransferase) domain 1"/>
    <property type="match status" value="1"/>
</dbReference>
<dbReference type="FunFam" id="3.80.10.10:FF:000400">
    <property type="entry name" value="Nuclear pore complex protein NUP107"/>
    <property type="match status" value="1"/>
</dbReference>
<keyword evidence="6" id="KW-0597">Phosphoprotein</keyword>
<dbReference type="GO" id="GO:0005524">
    <property type="term" value="F:ATP binding"/>
    <property type="evidence" value="ECO:0007669"/>
    <property type="project" value="UniProtKB-UniRule"/>
</dbReference>
<dbReference type="InterPro" id="IPR032675">
    <property type="entry name" value="LRR_dom_sf"/>
</dbReference>
<evidence type="ECO:0000256" key="9">
    <source>
        <dbReference type="ARBA" id="ARBA00022692"/>
    </source>
</evidence>
<dbReference type="PROSITE" id="PS00107">
    <property type="entry name" value="PROTEIN_KINASE_ATP"/>
    <property type="match status" value="1"/>
</dbReference>
<dbReference type="Proteomes" id="UP001180020">
    <property type="component" value="Unassembled WGS sequence"/>
</dbReference>
<dbReference type="AlphaFoldDB" id="A0AAV9EIX4"/>
<dbReference type="SUPFAM" id="SSF56112">
    <property type="entry name" value="Protein kinase-like (PK-like)"/>
    <property type="match status" value="1"/>
</dbReference>
<dbReference type="InterPro" id="IPR011009">
    <property type="entry name" value="Kinase-like_dom_sf"/>
</dbReference>
<feature type="domain" description="Protein kinase" evidence="23">
    <location>
        <begin position="766"/>
        <end position="1016"/>
    </location>
</feature>
<dbReference type="InterPro" id="IPR001611">
    <property type="entry name" value="Leu-rich_rpt"/>
</dbReference>
<feature type="transmembrane region" description="Helical" evidence="22">
    <location>
        <begin position="711"/>
        <end position="730"/>
    </location>
</feature>
<dbReference type="FunFam" id="1.10.510.10:FF:000358">
    <property type="entry name" value="Putative leucine-rich repeat receptor-like serine/threonine-protein kinase"/>
    <property type="match status" value="1"/>
</dbReference>
<evidence type="ECO:0000256" key="5">
    <source>
        <dbReference type="ARBA" id="ARBA00022527"/>
    </source>
</evidence>
<dbReference type="InterPro" id="IPR008271">
    <property type="entry name" value="Ser/Thr_kinase_AS"/>
</dbReference>
<evidence type="ECO:0000259" key="23">
    <source>
        <dbReference type="PROSITE" id="PS50011"/>
    </source>
</evidence>
<dbReference type="EMBL" id="JAUJYO010000006">
    <property type="protein sequence ID" value="KAK1313656.1"/>
    <property type="molecule type" value="Genomic_DNA"/>
</dbReference>
<dbReference type="GO" id="GO:0004674">
    <property type="term" value="F:protein serine/threonine kinase activity"/>
    <property type="evidence" value="ECO:0007669"/>
    <property type="project" value="UniProtKB-KW"/>
</dbReference>
<accession>A0AAV9EIX4</accession>
<keyword evidence="7" id="KW-0433">Leucine-rich repeat</keyword>
<comment type="catalytic activity">
    <reaction evidence="19">
        <text>L-threonyl-[protein] + ATP = O-phospho-L-threonyl-[protein] + ADP + H(+)</text>
        <dbReference type="Rhea" id="RHEA:46608"/>
        <dbReference type="Rhea" id="RHEA-COMP:11060"/>
        <dbReference type="Rhea" id="RHEA-COMP:11605"/>
        <dbReference type="ChEBI" id="CHEBI:15378"/>
        <dbReference type="ChEBI" id="CHEBI:30013"/>
        <dbReference type="ChEBI" id="CHEBI:30616"/>
        <dbReference type="ChEBI" id="CHEBI:61977"/>
        <dbReference type="ChEBI" id="CHEBI:456216"/>
        <dbReference type="EC" id="2.7.11.1"/>
    </reaction>
</comment>
<evidence type="ECO:0000256" key="12">
    <source>
        <dbReference type="ARBA" id="ARBA00022741"/>
    </source>
</evidence>
<dbReference type="EC" id="2.7.11.1" evidence="3"/>
<keyword evidence="18" id="KW-0325">Glycoprotein</keyword>
<keyword evidence="14 21" id="KW-0067">ATP-binding</keyword>
<sequence length="1079" mass="118228">MNSIKNTKNACPSIPTLFHSTLRILIIHYYSTCTAATPNPQQNHPRDLSALLSFKSHITSDPHNILTNTWTTNTSFCTWTGVSCSRRRPRVTALELVGLSLTGTIAAEIGNLTFLKYLDLTNNSFNGQLPHSLSSLRRLEVLVVRNNSLIGTIPPSIFNVSSLKVILLAENSFSGEIPSTCPPHLRQLGLFNNQLEGPIPKAIFNVSSLEALSLAGNSLTGEIPTADLLLSLTFMKLNGNRLTGNIPASIGNLTQLELLDLSINNLTGDMIPPSFGRLMSLQYLALNDNSFREGPLSSAVLNMSSLLLLHLFSTGLSGSLPTDFGLHFPLLQEIALDHNGLTGPIPSSLSNASYLNLVEISDNMLSGSVPNSLGGLSLLRILSLGGNLLSGGLGFISSMLNLVYLDAINLSDNPLSGFLPRPYSGNITMSLLTIAAQNCFIKGSLTGTFLNNVSSLIYLDLGGNELAGSIPSGFKNLEKLQQLFLDDNRLEGSIPMEVFQSMTNLGTLALEQNMLSGPIPSHIGNLTNLQIITMEGNSLSSNIPSSLWNLKQLVYLDISLNLLEGHLSKEVGNMKSLTEMYLSSNRLSGSLPSTIGTLQMLVNLSLSNNSFSGPIPQSFSQLISLNLLDLSSNSLSGEIPKSLANLQYLSFLNISFNRLEGEIPNGGVFASLTMQSLMGNLALCGATKLGLPPCKTFDAKKSRVATIMLKYVLPCLVFFMAVIVSVLYCIHRKWKSRRPSSNDRSPSLVHQRFVSVREIARATNNFDEANLLGVGSFSYVYKGQLEDGMIVAIKVLKLGSSEQASKRFEVECEVMRNIRHRNLVKIISSCSTEDFKALILQYMPNRSLDKWLNSSQDHILDIFERVAIVSDVALALEYLHHGCSRPVVHSDVKPNNILLDEDMVAHLGDFGIAKLLVRENMYATPTSMLGTIGYIAPEYGVSGKASIQVDVYSFGILLLETFTGKKPTDAMFDNGSSIREWVKEAFPDSILQIIDIDLLRDDDTKLGDAQSKHKYLSSILELGLLCSTEIPKERMNMKDVVVRLNKINMELALLRRNTTERKHMKDVVRLNKFKMELHP</sequence>
<keyword evidence="8" id="KW-0808">Transferase</keyword>
<evidence type="ECO:0000256" key="15">
    <source>
        <dbReference type="ARBA" id="ARBA00022989"/>
    </source>
</evidence>
<evidence type="ECO:0000256" key="3">
    <source>
        <dbReference type="ARBA" id="ARBA00012513"/>
    </source>
</evidence>
<comment type="similarity">
    <text evidence="2">Belongs to the protein kinase superfamily. Ser/Thr protein kinase family.</text>
</comment>
<dbReference type="PROSITE" id="PS00108">
    <property type="entry name" value="PROTEIN_KINASE_ST"/>
    <property type="match status" value="1"/>
</dbReference>
<comment type="caution">
    <text evidence="24">The sequence shown here is derived from an EMBL/GenBank/DDBJ whole genome shotgun (WGS) entry which is preliminary data.</text>
</comment>
<evidence type="ECO:0000256" key="18">
    <source>
        <dbReference type="ARBA" id="ARBA00023180"/>
    </source>
</evidence>
<name>A0AAV9EIX4_ACOCL</name>
<keyword evidence="4" id="KW-1003">Cell membrane</keyword>
<keyword evidence="11" id="KW-0677">Repeat</keyword>
<comment type="catalytic activity">
    <reaction evidence="20">
        <text>L-seryl-[protein] + ATP = O-phospho-L-seryl-[protein] + ADP + H(+)</text>
        <dbReference type="Rhea" id="RHEA:17989"/>
        <dbReference type="Rhea" id="RHEA-COMP:9863"/>
        <dbReference type="Rhea" id="RHEA-COMP:11604"/>
        <dbReference type="ChEBI" id="CHEBI:15378"/>
        <dbReference type="ChEBI" id="CHEBI:29999"/>
        <dbReference type="ChEBI" id="CHEBI:30616"/>
        <dbReference type="ChEBI" id="CHEBI:83421"/>
        <dbReference type="ChEBI" id="CHEBI:456216"/>
        <dbReference type="EC" id="2.7.11.1"/>
    </reaction>
</comment>
<organism evidence="24 25">
    <name type="scientific">Acorus calamus</name>
    <name type="common">Sweet flag</name>
    <dbReference type="NCBI Taxonomy" id="4465"/>
    <lineage>
        <taxon>Eukaryota</taxon>
        <taxon>Viridiplantae</taxon>
        <taxon>Streptophyta</taxon>
        <taxon>Embryophyta</taxon>
        <taxon>Tracheophyta</taxon>
        <taxon>Spermatophyta</taxon>
        <taxon>Magnoliopsida</taxon>
        <taxon>Liliopsida</taxon>
        <taxon>Acoraceae</taxon>
        <taxon>Acorus</taxon>
    </lineage>
</organism>
<keyword evidence="16 22" id="KW-0472">Membrane</keyword>
<evidence type="ECO:0000256" key="22">
    <source>
        <dbReference type="SAM" id="Phobius"/>
    </source>
</evidence>
<keyword evidence="15 22" id="KW-1133">Transmembrane helix</keyword>
<dbReference type="GO" id="GO:0009653">
    <property type="term" value="P:anatomical structure morphogenesis"/>
    <property type="evidence" value="ECO:0007669"/>
    <property type="project" value="UniProtKB-ARBA"/>
</dbReference>
<keyword evidence="10" id="KW-0732">Signal</keyword>
<dbReference type="InterPro" id="IPR051809">
    <property type="entry name" value="Plant_receptor-like_S/T_kinase"/>
</dbReference>
<evidence type="ECO:0000256" key="10">
    <source>
        <dbReference type="ARBA" id="ARBA00022729"/>
    </source>
</evidence>
<dbReference type="Pfam" id="PF00069">
    <property type="entry name" value="Pkinase"/>
    <property type="match status" value="1"/>
</dbReference>
<dbReference type="FunFam" id="3.30.200.20:FF:000661">
    <property type="entry name" value="Serine-threonine protein kinase plant-type"/>
    <property type="match status" value="1"/>
</dbReference>
<dbReference type="SMART" id="SM00220">
    <property type="entry name" value="S_TKc"/>
    <property type="match status" value="1"/>
</dbReference>
<evidence type="ECO:0000256" key="7">
    <source>
        <dbReference type="ARBA" id="ARBA00022614"/>
    </source>
</evidence>
<dbReference type="Pfam" id="PF00560">
    <property type="entry name" value="LRR_1"/>
    <property type="match status" value="8"/>
</dbReference>
<dbReference type="Gene3D" id="3.30.200.20">
    <property type="entry name" value="Phosphorylase Kinase, domain 1"/>
    <property type="match status" value="1"/>
</dbReference>
<comment type="subcellular location">
    <subcellularLocation>
        <location evidence="1">Cell membrane</location>
        <topology evidence="1">Single-pass membrane protein</topology>
    </subcellularLocation>
</comment>
<evidence type="ECO:0000256" key="2">
    <source>
        <dbReference type="ARBA" id="ARBA00008684"/>
    </source>
</evidence>
<protein>
    <recommendedName>
        <fullName evidence="3">non-specific serine/threonine protein kinase</fullName>
        <ecNumber evidence="3">2.7.11.1</ecNumber>
    </recommendedName>
</protein>
<keyword evidence="25" id="KW-1185">Reference proteome</keyword>
<evidence type="ECO:0000256" key="14">
    <source>
        <dbReference type="ARBA" id="ARBA00022840"/>
    </source>
</evidence>
<proteinExistence type="inferred from homology"/>
<evidence type="ECO:0000313" key="25">
    <source>
        <dbReference type="Proteomes" id="UP001180020"/>
    </source>
</evidence>
<evidence type="ECO:0000256" key="1">
    <source>
        <dbReference type="ARBA" id="ARBA00004162"/>
    </source>
</evidence>
<dbReference type="InterPro" id="IPR013210">
    <property type="entry name" value="LRR_N_plant-typ"/>
</dbReference>
<evidence type="ECO:0000313" key="24">
    <source>
        <dbReference type="EMBL" id="KAK1313656.1"/>
    </source>
</evidence>
<keyword evidence="12 21" id="KW-0547">Nucleotide-binding</keyword>
<dbReference type="PANTHER" id="PTHR27008:SF497">
    <property type="entry name" value="OS11G0695000 PROTEIN"/>
    <property type="match status" value="1"/>
</dbReference>
<keyword evidence="9 22" id="KW-0812">Transmembrane</keyword>
<evidence type="ECO:0000256" key="21">
    <source>
        <dbReference type="PROSITE-ProRule" id="PRU10141"/>
    </source>
</evidence>
<keyword evidence="13 24" id="KW-0418">Kinase</keyword>
<dbReference type="InterPro" id="IPR017441">
    <property type="entry name" value="Protein_kinase_ATP_BS"/>
</dbReference>
<evidence type="ECO:0000256" key="8">
    <source>
        <dbReference type="ARBA" id="ARBA00022679"/>
    </source>
</evidence>
<reference evidence="24" key="2">
    <citation type="submission" date="2023-06" db="EMBL/GenBank/DDBJ databases">
        <authorList>
            <person name="Ma L."/>
            <person name="Liu K.-W."/>
            <person name="Li Z."/>
            <person name="Hsiao Y.-Y."/>
            <person name="Qi Y."/>
            <person name="Fu T."/>
            <person name="Tang G."/>
            <person name="Zhang D."/>
            <person name="Sun W.-H."/>
            <person name="Liu D.-K."/>
            <person name="Li Y."/>
            <person name="Chen G.-Z."/>
            <person name="Liu X.-D."/>
            <person name="Liao X.-Y."/>
            <person name="Jiang Y.-T."/>
            <person name="Yu X."/>
            <person name="Hao Y."/>
            <person name="Huang J."/>
            <person name="Zhao X.-W."/>
            <person name="Ke S."/>
            <person name="Chen Y.-Y."/>
            <person name="Wu W.-L."/>
            <person name="Hsu J.-L."/>
            <person name="Lin Y.-F."/>
            <person name="Huang M.-D."/>
            <person name="Li C.-Y."/>
            <person name="Huang L."/>
            <person name="Wang Z.-W."/>
            <person name="Zhao X."/>
            <person name="Zhong W.-Y."/>
            <person name="Peng D.-H."/>
            <person name="Ahmad S."/>
            <person name="Lan S."/>
            <person name="Zhang J.-S."/>
            <person name="Tsai W.-C."/>
            <person name="Van De Peer Y."/>
            <person name="Liu Z.-J."/>
        </authorList>
    </citation>
    <scope>NUCLEOTIDE SEQUENCE</scope>
    <source>
        <strain evidence="24">CP</strain>
        <tissue evidence="24">Leaves</tissue>
    </source>
</reference>
<feature type="binding site" evidence="21">
    <location>
        <position position="794"/>
    </location>
    <ligand>
        <name>ATP</name>
        <dbReference type="ChEBI" id="CHEBI:30616"/>
    </ligand>
</feature>
<evidence type="ECO:0000256" key="4">
    <source>
        <dbReference type="ARBA" id="ARBA00022475"/>
    </source>
</evidence>
<evidence type="ECO:0000256" key="16">
    <source>
        <dbReference type="ARBA" id="ARBA00023136"/>
    </source>
</evidence>
<dbReference type="SMART" id="SM00369">
    <property type="entry name" value="LRR_TYP"/>
    <property type="match status" value="7"/>
</dbReference>
<evidence type="ECO:0000256" key="17">
    <source>
        <dbReference type="ARBA" id="ARBA00023170"/>
    </source>
</evidence>
<evidence type="ECO:0000256" key="11">
    <source>
        <dbReference type="ARBA" id="ARBA00022737"/>
    </source>
</evidence>
<keyword evidence="5" id="KW-0723">Serine/threonine-protein kinase</keyword>
<dbReference type="InterPro" id="IPR000719">
    <property type="entry name" value="Prot_kinase_dom"/>
</dbReference>
<gene>
    <name evidence="24" type="ORF">QJS10_CPA06g01279</name>
</gene>